<evidence type="ECO:0000313" key="3">
    <source>
        <dbReference type="EMBL" id="CAD6239876.1"/>
    </source>
</evidence>
<dbReference type="InterPro" id="IPR011990">
    <property type="entry name" value="TPR-like_helical_dom_sf"/>
</dbReference>
<gene>
    <name evidence="3" type="ORF">NCGR_LOCUS26699</name>
</gene>
<dbReference type="Gene3D" id="1.25.40.10">
    <property type="entry name" value="Tetratricopeptide repeat domain"/>
    <property type="match status" value="1"/>
</dbReference>
<name>A0A811PFN3_9POAL</name>
<dbReference type="AlphaFoldDB" id="A0A811PFN3"/>
<sequence>MTKCRREPDAMDLLEEMMARGVLPDLQTFSGLMEHLAGAGDLKGVHRLLGLVRQCELLLDKPSIYI</sequence>
<dbReference type="InterPro" id="IPR044175">
    <property type="entry name" value="At5g66631-like"/>
</dbReference>
<keyword evidence="1" id="KW-0677">Repeat</keyword>
<dbReference type="NCBIfam" id="TIGR00756">
    <property type="entry name" value="PPR"/>
    <property type="match status" value="1"/>
</dbReference>
<dbReference type="EMBL" id="CAJGYO010000006">
    <property type="protein sequence ID" value="CAD6239876.1"/>
    <property type="molecule type" value="Genomic_DNA"/>
</dbReference>
<dbReference type="PANTHER" id="PTHR47913">
    <property type="entry name" value="OS01G0167750 PROTEIN"/>
    <property type="match status" value="1"/>
</dbReference>
<dbReference type="PANTHER" id="PTHR47913:SF1">
    <property type="entry name" value="OS01G0167750 PROTEIN"/>
    <property type="match status" value="1"/>
</dbReference>
<dbReference type="OrthoDB" id="185373at2759"/>
<comment type="caution">
    <text evidence="3">The sequence shown here is derived from an EMBL/GenBank/DDBJ whole genome shotgun (WGS) entry which is preliminary data.</text>
</comment>
<dbReference type="InterPro" id="IPR002885">
    <property type="entry name" value="PPR_rpt"/>
</dbReference>
<keyword evidence="4" id="KW-1185">Reference proteome</keyword>
<reference evidence="3" key="1">
    <citation type="submission" date="2020-10" db="EMBL/GenBank/DDBJ databases">
        <authorList>
            <person name="Han B."/>
            <person name="Lu T."/>
            <person name="Zhao Q."/>
            <person name="Huang X."/>
            <person name="Zhao Y."/>
        </authorList>
    </citation>
    <scope>NUCLEOTIDE SEQUENCE</scope>
</reference>
<keyword evidence="2" id="KW-0809">Transit peptide</keyword>
<protein>
    <recommendedName>
        <fullName evidence="5">Pentatricopeptide repeat-containing protein</fullName>
    </recommendedName>
</protein>
<evidence type="ECO:0000313" key="4">
    <source>
        <dbReference type="Proteomes" id="UP000604825"/>
    </source>
</evidence>
<organism evidence="3 4">
    <name type="scientific">Miscanthus lutarioriparius</name>
    <dbReference type="NCBI Taxonomy" id="422564"/>
    <lineage>
        <taxon>Eukaryota</taxon>
        <taxon>Viridiplantae</taxon>
        <taxon>Streptophyta</taxon>
        <taxon>Embryophyta</taxon>
        <taxon>Tracheophyta</taxon>
        <taxon>Spermatophyta</taxon>
        <taxon>Magnoliopsida</taxon>
        <taxon>Liliopsida</taxon>
        <taxon>Poales</taxon>
        <taxon>Poaceae</taxon>
        <taxon>PACMAD clade</taxon>
        <taxon>Panicoideae</taxon>
        <taxon>Andropogonodae</taxon>
        <taxon>Andropogoneae</taxon>
        <taxon>Saccharinae</taxon>
        <taxon>Miscanthus</taxon>
    </lineage>
</organism>
<accession>A0A811PFN3</accession>
<dbReference type="Proteomes" id="UP000604825">
    <property type="component" value="Unassembled WGS sequence"/>
</dbReference>
<evidence type="ECO:0000256" key="1">
    <source>
        <dbReference type="ARBA" id="ARBA00022737"/>
    </source>
</evidence>
<proteinExistence type="predicted"/>
<evidence type="ECO:0000256" key="2">
    <source>
        <dbReference type="ARBA" id="ARBA00022946"/>
    </source>
</evidence>
<evidence type="ECO:0008006" key="5">
    <source>
        <dbReference type="Google" id="ProtNLM"/>
    </source>
</evidence>